<accession>A0A8H7NPP1</accession>
<reference evidence="1" key="1">
    <citation type="submission" date="2020-10" db="EMBL/GenBank/DDBJ databases">
        <title>High-Quality Genome Resource of Clonostachys rosea strain S41 by Oxford Nanopore Long-Read Sequencing.</title>
        <authorList>
            <person name="Wang H."/>
        </authorList>
    </citation>
    <scope>NUCLEOTIDE SEQUENCE</scope>
    <source>
        <strain evidence="1">S41</strain>
    </source>
</reference>
<sequence length="193" mass="21529">MGARTLSSSPEPADLVSNPPSKNEACAYYCGRKRLPQIQRTNMKLHFQNAYGHELDLLQTFRDRIARLSLEASRVLIPPVTMQQHPIHYSIQLLLPPPQQQPLPPTAISYGQMGFQGQYQTGAWPSQVTHGHNFIPRYTASHVSPDEDSGILSRLPMTDSRIEPLQLTTPSETPRNAIVTAKKMLAPRQGAPQ</sequence>
<proteinExistence type="predicted"/>
<evidence type="ECO:0000313" key="1">
    <source>
        <dbReference type="EMBL" id="KAF9759962.1"/>
    </source>
</evidence>
<gene>
    <name evidence="1" type="ORF">IM811_001656</name>
</gene>
<name>A0A8H7NPP1_BIOOC</name>
<dbReference type="EMBL" id="JADCTT010000001">
    <property type="protein sequence ID" value="KAF9759962.1"/>
    <property type="molecule type" value="Genomic_DNA"/>
</dbReference>
<comment type="caution">
    <text evidence="1">The sequence shown here is derived from an EMBL/GenBank/DDBJ whole genome shotgun (WGS) entry which is preliminary data.</text>
</comment>
<dbReference type="AlphaFoldDB" id="A0A8H7NPP1"/>
<protein>
    <submittedName>
        <fullName evidence="1">Uncharacterized protein</fullName>
    </submittedName>
</protein>
<organism evidence="1 2">
    <name type="scientific">Bionectria ochroleuca</name>
    <name type="common">Gliocladium roseum</name>
    <dbReference type="NCBI Taxonomy" id="29856"/>
    <lineage>
        <taxon>Eukaryota</taxon>
        <taxon>Fungi</taxon>
        <taxon>Dikarya</taxon>
        <taxon>Ascomycota</taxon>
        <taxon>Pezizomycotina</taxon>
        <taxon>Sordariomycetes</taxon>
        <taxon>Hypocreomycetidae</taxon>
        <taxon>Hypocreales</taxon>
        <taxon>Bionectriaceae</taxon>
        <taxon>Clonostachys</taxon>
    </lineage>
</organism>
<dbReference type="Proteomes" id="UP000616885">
    <property type="component" value="Unassembled WGS sequence"/>
</dbReference>
<evidence type="ECO:0000313" key="2">
    <source>
        <dbReference type="Proteomes" id="UP000616885"/>
    </source>
</evidence>